<evidence type="ECO:0000313" key="1">
    <source>
        <dbReference type="EMBL" id="MFC4362584.1"/>
    </source>
</evidence>
<sequence>MPEPVETLAISLASAKNLTEASEIYVMFETEAEKLPWPQDNDFGALVLQSACLKAPNIEVKKFMLSKALSRAQWCATCSTSGGEGLARMQHVNELKAELSRCN</sequence>
<name>A0ABV8V3U9_9GAMM</name>
<dbReference type="Proteomes" id="UP001595840">
    <property type="component" value="Unassembled WGS sequence"/>
</dbReference>
<dbReference type="RefSeq" id="WP_290265447.1">
    <property type="nucleotide sequence ID" value="NZ_JAUFQG010000006.1"/>
</dbReference>
<proteinExistence type="predicted"/>
<reference evidence="2" key="1">
    <citation type="journal article" date="2019" name="Int. J. Syst. Evol. Microbiol.">
        <title>The Global Catalogue of Microorganisms (GCM) 10K type strain sequencing project: providing services to taxonomists for standard genome sequencing and annotation.</title>
        <authorList>
            <consortium name="The Broad Institute Genomics Platform"/>
            <consortium name="The Broad Institute Genome Sequencing Center for Infectious Disease"/>
            <person name="Wu L."/>
            <person name="Ma J."/>
        </authorList>
    </citation>
    <scope>NUCLEOTIDE SEQUENCE [LARGE SCALE GENOMIC DNA]</scope>
    <source>
        <strain evidence="2">CECT 8570</strain>
    </source>
</reference>
<protein>
    <submittedName>
        <fullName evidence="1">Uncharacterized protein</fullName>
    </submittedName>
</protein>
<keyword evidence="2" id="KW-1185">Reference proteome</keyword>
<gene>
    <name evidence="1" type="ORF">ACFOX3_09725</name>
</gene>
<evidence type="ECO:0000313" key="2">
    <source>
        <dbReference type="Proteomes" id="UP001595840"/>
    </source>
</evidence>
<comment type="caution">
    <text evidence="1">The sequence shown here is derived from an EMBL/GenBank/DDBJ whole genome shotgun (WGS) entry which is preliminary data.</text>
</comment>
<organism evidence="1 2">
    <name type="scientific">Simiduia curdlanivorans</name>
    <dbReference type="NCBI Taxonomy" id="1492769"/>
    <lineage>
        <taxon>Bacteria</taxon>
        <taxon>Pseudomonadati</taxon>
        <taxon>Pseudomonadota</taxon>
        <taxon>Gammaproteobacteria</taxon>
        <taxon>Cellvibrionales</taxon>
        <taxon>Cellvibrionaceae</taxon>
        <taxon>Simiduia</taxon>
    </lineage>
</organism>
<dbReference type="EMBL" id="JBHSCX010000007">
    <property type="protein sequence ID" value="MFC4362584.1"/>
    <property type="molecule type" value="Genomic_DNA"/>
</dbReference>
<accession>A0ABV8V3U9</accession>